<dbReference type="Pfam" id="PF01297">
    <property type="entry name" value="ZnuA"/>
    <property type="match status" value="1"/>
</dbReference>
<organism evidence="6 7">
    <name type="scientific">Lactiplantibacillus plajomi</name>
    <dbReference type="NCBI Taxonomy" id="1457217"/>
    <lineage>
        <taxon>Bacteria</taxon>
        <taxon>Bacillati</taxon>
        <taxon>Bacillota</taxon>
        <taxon>Bacilli</taxon>
        <taxon>Lactobacillales</taxon>
        <taxon>Lactobacillaceae</taxon>
        <taxon>Lactiplantibacillus</taxon>
    </lineage>
</organism>
<dbReference type="EMBL" id="JBHLUK010000071">
    <property type="protein sequence ID" value="MFC0424434.1"/>
    <property type="molecule type" value="Genomic_DNA"/>
</dbReference>
<gene>
    <name evidence="6" type="ORF">ACFFGS_09915</name>
</gene>
<dbReference type="RefSeq" id="WP_137645000.1">
    <property type="nucleotide sequence ID" value="NZ_BAABRM010000010.1"/>
</dbReference>
<comment type="subcellular location">
    <subcellularLocation>
        <location evidence="1">Cell envelope</location>
    </subcellularLocation>
</comment>
<keyword evidence="3" id="KW-0479">Metal-binding</keyword>
<accession>A0ABV6K4P8</accession>
<reference evidence="6 7" key="1">
    <citation type="submission" date="2024-09" db="EMBL/GenBank/DDBJ databases">
        <authorList>
            <person name="Sun Q."/>
            <person name="Mori K."/>
        </authorList>
    </citation>
    <scope>NUCLEOTIDE SEQUENCE [LARGE SCALE GENOMIC DNA]</scope>
    <source>
        <strain evidence="6 7">TBRC 4575</strain>
    </source>
</reference>
<comment type="caution">
    <text evidence="6">The sequence shown here is derived from an EMBL/GenBank/DDBJ whole genome shotgun (WGS) entry which is preliminary data.</text>
</comment>
<keyword evidence="7" id="KW-1185">Reference proteome</keyword>
<protein>
    <submittedName>
        <fullName evidence="6">Metal ABC transporter solute-binding protein, Zn/Mn family</fullName>
    </submittedName>
</protein>
<dbReference type="InterPro" id="IPR006127">
    <property type="entry name" value="ZnuA-like"/>
</dbReference>
<keyword evidence="4" id="KW-0732">Signal</keyword>
<evidence type="ECO:0000313" key="7">
    <source>
        <dbReference type="Proteomes" id="UP001589855"/>
    </source>
</evidence>
<dbReference type="Proteomes" id="UP001589855">
    <property type="component" value="Unassembled WGS sequence"/>
</dbReference>
<dbReference type="PANTHER" id="PTHR42953:SF1">
    <property type="entry name" value="METAL-BINDING PROTEIN HI_0362-RELATED"/>
    <property type="match status" value="1"/>
</dbReference>
<dbReference type="PRINTS" id="PR00691">
    <property type="entry name" value="ADHESINB"/>
</dbReference>
<evidence type="ECO:0000256" key="5">
    <source>
        <dbReference type="RuleBase" id="RU003512"/>
    </source>
</evidence>
<keyword evidence="2 5" id="KW-0813">Transport</keyword>
<evidence type="ECO:0000256" key="4">
    <source>
        <dbReference type="ARBA" id="ARBA00022729"/>
    </source>
</evidence>
<dbReference type="PANTHER" id="PTHR42953">
    <property type="entry name" value="HIGH-AFFINITY ZINC UPTAKE SYSTEM PROTEIN ZNUA-RELATED"/>
    <property type="match status" value="1"/>
</dbReference>
<dbReference type="InterPro" id="IPR006129">
    <property type="entry name" value="AdhesinB"/>
</dbReference>
<dbReference type="SUPFAM" id="SSF53807">
    <property type="entry name" value="Helical backbone' metal receptor"/>
    <property type="match status" value="1"/>
</dbReference>
<dbReference type="InterPro" id="IPR006128">
    <property type="entry name" value="Lipoprotein_PsaA-like"/>
</dbReference>
<comment type="similarity">
    <text evidence="5">Belongs to the bacterial solute-binding protein 9 family.</text>
</comment>
<evidence type="ECO:0000256" key="1">
    <source>
        <dbReference type="ARBA" id="ARBA00004196"/>
    </source>
</evidence>
<dbReference type="PRINTS" id="PR00690">
    <property type="entry name" value="ADHESNFAMILY"/>
</dbReference>
<sequence>MKKNLIALVGVIAMITGMAVFLNQRQNVEAEKTTSERVRVVSTNSIIDDMVQNVGGKYVENYSIVARGTDPHEYEPRPTDIAATAEADVVFYNGLNLETGGNGWFKKLVKSSKKTFGEDVFAVSKGIKVRYLTTNNSQPDPHAWLDLANGIKYVETINQTLQKKDPQHAKAYQQNTDKYVAKLTKLHQQAKTKFKQVPAAQRLLVTSEGAFKYFSAAYDIPAAYIWEVNTESQGTPEQMKTVIAKIHESKVKRLFVESSVSPKSMKKLAQETKLPIASTIFTDSLAAEGKPGSTYYDMMKWNLDKIYNGIK</sequence>
<dbReference type="Gene3D" id="3.40.50.1980">
    <property type="entry name" value="Nitrogenase molybdenum iron protein domain"/>
    <property type="match status" value="2"/>
</dbReference>
<proteinExistence type="inferred from homology"/>
<evidence type="ECO:0000256" key="2">
    <source>
        <dbReference type="ARBA" id="ARBA00022448"/>
    </source>
</evidence>
<evidence type="ECO:0000256" key="3">
    <source>
        <dbReference type="ARBA" id="ARBA00022723"/>
    </source>
</evidence>
<dbReference type="InterPro" id="IPR050492">
    <property type="entry name" value="Bact_metal-bind_prot9"/>
</dbReference>
<name>A0ABV6K4P8_9LACO</name>
<evidence type="ECO:0000313" key="6">
    <source>
        <dbReference type="EMBL" id="MFC0424434.1"/>
    </source>
</evidence>